<feature type="non-terminal residue" evidence="2">
    <location>
        <position position="1"/>
    </location>
</feature>
<dbReference type="GO" id="GO:0008861">
    <property type="term" value="F:formate C-acetyltransferase activity"/>
    <property type="evidence" value="ECO:0007669"/>
    <property type="project" value="TreeGrafter"/>
</dbReference>
<evidence type="ECO:0000313" key="3">
    <source>
        <dbReference type="Proteomes" id="UP001270004"/>
    </source>
</evidence>
<sequence>ALYGADYLMEEKVADWNAITEIDEESIRLREEINMQYQALQQVVRLGDHYGVDVRKPAMNTKEAIQWTNLAFMAVCRVINGAATSLGRVPIVLDIYAERDLARGTFT</sequence>
<accession>A0AAW9DL92</accession>
<feature type="non-terminal residue" evidence="2">
    <location>
        <position position="107"/>
    </location>
</feature>
<comment type="caution">
    <text evidence="2">The sequence shown here is derived from an EMBL/GenBank/DDBJ whole genome shotgun (WGS) entry which is preliminary data.</text>
</comment>
<dbReference type="Gene3D" id="3.20.70.20">
    <property type="match status" value="1"/>
</dbReference>
<dbReference type="PANTHER" id="PTHR30191:SF8">
    <property type="entry name" value="FORMATE ACETYLTRANSFERASE"/>
    <property type="match status" value="1"/>
</dbReference>
<protein>
    <submittedName>
        <fullName evidence="2">Pyruvate formate lyase family protein</fullName>
    </submittedName>
</protein>
<dbReference type="PANTHER" id="PTHR30191">
    <property type="entry name" value="FORMATE ACETYLTRANSFERASE"/>
    <property type="match status" value="1"/>
</dbReference>
<dbReference type="InterPro" id="IPR004184">
    <property type="entry name" value="PFL_dom"/>
</dbReference>
<reference evidence="2" key="1">
    <citation type="submission" date="2023-11" db="EMBL/GenBank/DDBJ databases">
        <title>Antimicrobial resistance in invasive Streptococcus suis isolated in Spain and the associated genetic mechanisms.</title>
        <authorList>
            <person name="Uruen C."/>
            <person name="Arenas J.A."/>
        </authorList>
    </citation>
    <scope>NUCLEOTIDE SEQUENCE</scope>
    <source>
        <strain evidence="2">Ss_70</strain>
    </source>
</reference>
<dbReference type="GO" id="GO:0016829">
    <property type="term" value="F:lyase activity"/>
    <property type="evidence" value="ECO:0007669"/>
    <property type="project" value="UniProtKB-KW"/>
</dbReference>
<gene>
    <name evidence="2" type="ORF">SHY70_13405</name>
</gene>
<evidence type="ECO:0000313" key="2">
    <source>
        <dbReference type="EMBL" id="MDX5039249.1"/>
    </source>
</evidence>
<proteinExistence type="predicted"/>
<dbReference type="RefSeq" id="WP_319444646.1">
    <property type="nucleotide sequence ID" value="NZ_JAWWZK010000489.1"/>
</dbReference>
<dbReference type="Proteomes" id="UP001270004">
    <property type="component" value="Unassembled WGS sequence"/>
</dbReference>
<evidence type="ECO:0000259" key="1">
    <source>
        <dbReference type="PROSITE" id="PS51554"/>
    </source>
</evidence>
<feature type="domain" description="PFL" evidence="1">
    <location>
        <begin position="1"/>
        <end position="107"/>
    </location>
</feature>
<dbReference type="Pfam" id="PF02901">
    <property type="entry name" value="PFL-like"/>
    <property type="match status" value="1"/>
</dbReference>
<dbReference type="SUPFAM" id="SSF51998">
    <property type="entry name" value="PFL-like glycyl radical enzymes"/>
    <property type="match status" value="1"/>
</dbReference>
<dbReference type="PROSITE" id="PS51554">
    <property type="entry name" value="PFL"/>
    <property type="match status" value="1"/>
</dbReference>
<dbReference type="InterPro" id="IPR050244">
    <property type="entry name" value="Auton_GlycylRad_Cofactor"/>
</dbReference>
<organism evidence="2 3">
    <name type="scientific">Streptococcus suis</name>
    <dbReference type="NCBI Taxonomy" id="1307"/>
    <lineage>
        <taxon>Bacteria</taxon>
        <taxon>Bacillati</taxon>
        <taxon>Bacillota</taxon>
        <taxon>Bacilli</taxon>
        <taxon>Lactobacillales</taxon>
        <taxon>Streptococcaceae</taxon>
        <taxon>Streptococcus</taxon>
    </lineage>
</organism>
<dbReference type="AlphaFoldDB" id="A0AAW9DL92"/>
<keyword evidence="2" id="KW-0456">Lyase</keyword>
<dbReference type="EMBL" id="JAWWZK010000489">
    <property type="protein sequence ID" value="MDX5039249.1"/>
    <property type="molecule type" value="Genomic_DNA"/>
</dbReference>
<dbReference type="GO" id="GO:0005829">
    <property type="term" value="C:cytosol"/>
    <property type="evidence" value="ECO:0007669"/>
    <property type="project" value="TreeGrafter"/>
</dbReference>
<keyword evidence="2" id="KW-0670">Pyruvate</keyword>
<name>A0AAW9DL92_STRSU</name>